<keyword evidence="2 4" id="KW-0689">Ribosomal protein</keyword>
<dbReference type="PANTHER" id="PTHR12884:SF0">
    <property type="entry name" value="60S RIBOSOMAL PROTEIN L29"/>
    <property type="match status" value="1"/>
</dbReference>
<sequence>MVFKVTSHPKHSWHRNGIKKPKTHRYESLKGVTVMFLTHMESALGCL</sequence>
<proteinExistence type="inferred from homology"/>
<dbReference type="GO" id="GO:0002181">
    <property type="term" value="P:cytoplasmic translation"/>
    <property type="evidence" value="ECO:0007669"/>
    <property type="project" value="TreeGrafter"/>
</dbReference>
<accession>A0A8C5T7E3</accession>
<dbReference type="Gene3D" id="6.10.140.1730">
    <property type="match status" value="1"/>
</dbReference>
<organism evidence="5 6">
    <name type="scientific">Malurus cyaneus samueli</name>
    <dbReference type="NCBI Taxonomy" id="2593467"/>
    <lineage>
        <taxon>Eukaryota</taxon>
        <taxon>Metazoa</taxon>
        <taxon>Chordata</taxon>
        <taxon>Craniata</taxon>
        <taxon>Vertebrata</taxon>
        <taxon>Euteleostomi</taxon>
        <taxon>Archelosauria</taxon>
        <taxon>Archosauria</taxon>
        <taxon>Dinosauria</taxon>
        <taxon>Saurischia</taxon>
        <taxon>Theropoda</taxon>
        <taxon>Coelurosauria</taxon>
        <taxon>Aves</taxon>
        <taxon>Neognathae</taxon>
        <taxon>Neoaves</taxon>
        <taxon>Telluraves</taxon>
        <taxon>Australaves</taxon>
        <taxon>Passeriformes</taxon>
        <taxon>Meliphagoidea</taxon>
        <taxon>Maluridae</taxon>
        <taxon>Malurus</taxon>
    </lineage>
</organism>
<keyword evidence="6" id="KW-1185">Reference proteome</keyword>
<evidence type="ECO:0000313" key="6">
    <source>
        <dbReference type="Proteomes" id="UP000694560"/>
    </source>
</evidence>
<comment type="similarity">
    <text evidence="1 4">Belongs to the eukaryotic ribosomal protein eL29 family.</text>
</comment>
<dbReference type="OrthoDB" id="996720at2759"/>
<keyword evidence="3 4" id="KW-0687">Ribonucleoprotein</keyword>
<dbReference type="GO" id="GO:0022625">
    <property type="term" value="C:cytosolic large ribosomal subunit"/>
    <property type="evidence" value="ECO:0007669"/>
    <property type="project" value="TreeGrafter"/>
</dbReference>
<reference evidence="5" key="1">
    <citation type="submission" date="2025-08" db="UniProtKB">
        <authorList>
            <consortium name="Ensembl"/>
        </authorList>
    </citation>
    <scope>IDENTIFICATION</scope>
</reference>
<reference evidence="5" key="2">
    <citation type="submission" date="2025-09" db="UniProtKB">
        <authorList>
            <consortium name="Ensembl"/>
        </authorList>
    </citation>
    <scope>IDENTIFICATION</scope>
</reference>
<evidence type="ECO:0000313" key="5">
    <source>
        <dbReference type="Ensembl" id="ENSMCSP00000003285.1"/>
    </source>
</evidence>
<dbReference type="Ensembl" id="ENSMCST00000003356.1">
    <property type="protein sequence ID" value="ENSMCSP00000003285.1"/>
    <property type="gene ID" value="ENSMCSG00000002364.1"/>
</dbReference>
<dbReference type="PANTHER" id="PTHR12884">
    <property type="entry name" value="60S RIBOSOMAL PROTEIN L29"/>
    <property type="match status" value="1"/>
</dbReference>
<dbReference type="GO" id="GO:0003735">
    <property type="term" value="F:structural constituent of ribosome"/>
    <property type="evidence" value="ECO:0007669"/>
    <property type="project" value="UniProtKB-UniRule"/>
</dbReference>
<dbReference type="Proteomes" id="UP000694560">
    <property type="component" value="Unplaced"/>
</dbReference>
<evidence type="ECO:0000256" key="4">
    <source>
        <dbReference type="RuleBase" id="RU364026"/>
    </source>
</evidence>
<dbReference type="Pfam" id="PF01779">
    <property type="entry name" value="Ribosomal_L29e"/>
    <property type="match status" value="1"/>
</dbReference>
<dbReference type="AlphaFoldDB" id="A0A8C5T7E3"/>
<evidence type="ECO:0000256" key="2">
    <source>
        <dbReference type="ARBA" id="ARBA00022980"/>
    </source>
</evidence>
<evidence type="ECO:0000256" key="1">
    <source>
        <dbReference type="ARBA" id="ARBA00010247"/>
    </source>
</evidence>
<dbReference type="InterPro" id="IPR002673">
    <property type="entry name" value="Ribosomal_eL29"/>
</dbReference>
<name>A0A8C5T7E3_9PASS</name>
<protein>
    <recommendedName>
        <fullName evidence="4">60S ribosomal protein L29</fullName>
    </recommendedName>
</protein>
<evidence type="ECO:0000256" key="3">
    <source>
        <dbReference type="ARBA" id="ARBA00023274"/>
    </source>
</evidence>